<dbReference type="Proteomes" id="UP001172101">
    <property type="component" value="Unassembled WGS sequence"/>
</dbReference>
<keyword evidence="2" id="KW-1185">Reference proteome</keyword>
<gene>
    <name evidence="1" type="ORF">B0T26DRAFT_490991</name>
</gene>
<evidence type="ECO:0000313" key="1">
    <source>
        <dbReference type="EMBL" id="KAK0703143.1"/>
    </source>
</evidence>
<dbReference type="RefSeq" id="XP_060290002.1">
    <property type="nucleotide sequence ID" value="XM_060435325.1"/>
</dbReference>
<dbReference type="AlphaFoldDB" id="A0AA40DKH1"/>
<comment type="caution">
    <text evidence="1">The sequence shown here is derived from an EMBL/GenBank/DDBJ whole genome shotgun (WGS) entry which is preliminary data.</text>
</comment>
<dbReference type="Pfam" id="PF17043">
    <property type="entry name" value="MAT1-1-2"/>
    <property type="match status" value="1"/>
</dbReference>
<sequence length="408" mass="47010">MTAEPDSAKMARALDDNDNDLKFGMAMYRSEAKFIREQFAEQIHNFERSFQEIKIIAKAFLIKCERITPHRSIRNDTTFSKIICQFIEYSNTILGILDFMKFETGFYGGGDPVMEDHVRGAQKTALRLVEGYILLKNVASLPGADEGLEYGRHIKVSGDTLLLRSANMRSTNDPRSTRSANWRSAPILDPILRNPGTPWHKYIAILEHKNLQQGSVRDMINQFSRYSLLEPKGGDSPQSSNRPELFREEYQPAFRIWVPYYGTMRLRTDIRIFDKMAKSLIRAAYIREHGVPPDDNSTEIARITKELKHKVMGFKSHYHRVMKSVNVPVQAFPGKKRAYMVDNLGNLKFEAMNTVLEYPDMDGAVLRVRPHTLMVEHLGMHEVVQYEIAHHGKPLSWSLKEGEYRELE</sequence>
<evidence type="ECO:0000313" key="2">
    <source>
        <dbReference type="Proteomes" id="UP001172101"/>
    </source>
</evidence>
<proteinExistence type="predicted"/>
<dbReference type="InterPro" id="IPR031472">
    <property type="entry name" value="MAT1-1-2/MatA-2/Smr1"/>
</dbReference>
<dbReference type="EMBL" id="JAUIRO010000008">
    <property type="protein sequence ID" value="KAK0703143.1"/>
    <property type="molecule type" value="Genomic_DNA"/>
</dbReference>
<name>A0AA40DKH1_9PEZI</name>
<dbReference type="GeneID" id="85318595"/>
<organism evidence="1 2">
    <name type="scientific">Lasiosphaeria miniovina</name>
    <dbReference type="NCBI Taxonomy" id="1954250"/>
    <lineage>
        <taxon>Eukaryota</taxon>
        <taxon>Fungi</taxon>
        <taxon>Dikarya</taxon>
        <taxon>Ascomycota</taxon>
        <taxon>Pezizomycotina</taxon>
        <taxon>Sordariomycetes</taxon>
        <taxon>Sordariomycetidae</taxon>
        <taxon>Sordariales</taxon>
        <taxon>Lasiosphaeriaceae</taxon>
        <taxon>Lasiosphaeria</taxon>
    </lineage>
</organism>
<accession>A0AA40DKH1</accession>
<reference evidence="1" key="1">
    <citation type="submission" date="2023-06" db="EMBL/GenBank/DDBJ databases">
        <title>Genome-scale phylogeny and comparative genomics of the fungal order Sordariales.</title>
        <authorList>
            <consortium name="Lawrence Berkeley National Laboratory"/>
            <person name="Hensen N."/>
            <person name="Bonometti L."/>
            <person name="Westerberg I."/>
            <person name="Brannstrom I.O."/>
            <person name="Guillou S."/>
            <person name="Cros-Aarteil S."/>
            <person name="Calhoun S."/>
            <person name="Haridas S."/>
            <person name="Kuo A."/>
            <person name="Mondo S."/>
            <person name="Pangilinan J."/>
            <person name="Riley R."/>
            <person name="LaButti K."/>
            <person name="Andreopoulos B."/>
            <person name="Lipzen A."/>
            <person name="Chen C."/>
            <person name="Yanf M."/>
            <person name="Daum C."/>
            <person name="Ng V."/>
            <person name="Clum A."/>
            <person name="Steindorff A."/>
            <person name="Ohm R."/>
            <person name="Martin F."/>
            <person name="Silar P."/>
            <person name="Natvig D."/>
            <person name="Lalanne C."/>
            <person name="Gautier V."/>
            <person name="Ament-velasquez S.L."/>
            <person name="Kruys A."/>
            <person name="Hutchinson M.I."/>
            <person name="Powell A.J."/>
            <person name="Barry K."/>
            <person name="Miller A.N."/>
            <person name="Grigoriev I.V."/>
            <person name="Debuchy R."/>
            <person name="Gladieux P."/>
            <person name="Thoren M.H."/>
            <person name="Johannesson H."/>
        </authorList>
    </citation>
    <scope>NUCLEOTIDE SEQUENCE</scope>
    <source>
        <strain evidence="1">SMH2392-1A</strain>
    </source>
</reference>
<protein>
    <submittedName>
        <fullName evidence="1">Uncharacterized protein</fullName>
    </submittedName>
</protein>